<dbReference type="GeneID" id="95968295"/>
<dbReference type="InterPro" id="IPR036291">
    <property type="entry name" value="NAD(P)-bd_dom_sf"/>
</dbReference>
<protein>
    <submittedName>
        <fullName evidence="3">NAD-dependent epimerase/dehydratase family protein</fullName>
    </submittedName>
</protein>
<reference evidence="3 4" key="1">
    <citation type="submission" date="2023-09" db="EMBL/GenBank/DDBJ databases">
        <authorList>
            <person name="Golyshina O.V."/>
            <person name="Lunev E.A."/>
            <person name="Bargiela R."/>
            <person name="Gaines M.C."/>
            <person name="Daum B."/>
            <person name="Bale N.J."/>
            <person name="Koenen M."/>
            <person name="Sinninghe Damst J.S."/>
            <person name="Yakimov M."/>
            <person name="Golyshin P.N."/>
        </authorList>
    </citation>
    <scope>NUCLEOTIDE SEQUENCE [LARGE SCALE GENOMIC DNA]</scope>
    <source>
        <strain evidence="3 4">M1</strain>
    </source>
</reference>
<dbReference type="Proteomes" id="UP001451606">
    <property type="component" value="Chromosome"/>
</dbReference>
<dbReference type="EMBL" id="CP133772">
    <property type="protein sequence ID" value="WYY00964.1"/>
    <property type="molecule type" value="Genomic_DNA"/>
</dbReference>
<dbReference type="SUPFAM" id="SSF51735">
    <property type="entry name" value="NAD(P)-binding Rossmann-fold domains"/>
    <property type="match status" value="1"/>
</dbReference>
<dbReference type="KEGG" id="omr:OXIME_001557"/>
<evidence type="ECO:0000313" key="4">
    <source>
        <dbReference type="Proteomes" id="UP001451606"/>
    </source>
</evidence>
<dbReference type="PANTHER" id="PTHR43000">
    <property type="entry name" value="DTDP-D-GLUCOSE 4,6-DEHYDRATASE-RELATED"/>
    <property type="match status" value="1"/>
</dbReference>
<dbReference type="Gene3D" id="3.40.50.720">
    <property type="entry name" value="NAD(P)-binding Rossmann-like Domain"/>
    <property type="match status" value="1"/>
</dbReference>
<evidence type="ECO:0000313" key="3">
    <source>
        <dbReference type="EMBL" id="WYY00964.1"/>
    </source>
</evidence>
<name>A0AAX4NIQ4_9ARCH</name>
<organism evidence="3 4">
    <name type="scientific">Oxyplasma meridianum</name>
    <dbReference type="NCBI Taxonomy" id="3073602"/>
    <lineage>
        <taxon>Archaea</taxon>
        <taxon>Methanobacteriati</taxon>
        <taxon>Thermoplasmatota</taxon>
        <taxon>Thermoplasmata</taxon>
        <taxon>Thermoplasmatales</taxon>
        <taxon>Thermoplasmataceae</taxon>
        <taxon>Oxyplasma</taxon>
    </lineage>
</organism>
<evidence type="ECO:0000256" key="1">
    <source>
        <dbReference type="ARBA" id="ARBA00007637"/>
    </source>
</evidence>
<dbReference type="RefSeq" id="WP_393971287.1">
    <property type="nucleotide sequence ID" value="NZ_CP133772.1"/>
</dbReference>
<proteinExistence type="inferred from homology"/>
<dbReference type="Pfam" id="PF01370">
    <property type="entry name" value="Epimerase"/>
    <property type="match status" value="1"/>
</dbReference>
<sequence>MITGKRILITGGAGFIGSNMVEELSENNDLTVMDNLSNVDDRYIKKYNGKKGFKFLNGDIADEDAFSKVDPQDMVIHLAANSDVRGGSRDPVVDFVNNVQGTMLLLEYMRRTDTAEILFASSSTVYGEATVLPTPEDYGPYMPISSYGASKMAGEGFITSYSHYYGIKGTIFRFANIVGKNSTHGVIFDFINKLMKNNQSLEILGDGTQRKSYLHVSDCIKSMLYVHERSTKTDIYNLGNRETTSVMKIADYVVKGMGLKNVKYNLKPGKDGRGWKGDVKVAQLKVDKMFSTGWKNRFNSDESVIQAVRETLDQMGNSGVKQIERS</sequence>
<feature type="domain" description="NAD-dependent epimerase/dehydratase" evidence="2">
    <location>
        <begin position="7"/>
        <end position="239"/>
    </location>
</feature>
<comment type="similarity">
    <text evidence="1">Belongs to the NAD(P)-dependent epimerase/dehydratase family.</text>
</comment>
<dbReference type="Gene3D" id="3.90.25.10">
    <property type="entry name" value="UDP-galactose 4-epimerase, domain 1"/>
    <property type="match status" value="1"/>
</dbReference>
<evidence type="ECO:0000259" key="2">
    <source>
        <dbReference type="Pfam" id="PF01370"/>
    </source>
</evidence>
<dbReference type="InterPro" id="IPR001509">
    <property type="entry name" value="Epimerase_deHydtase"/>
</dbReference>
<gene>
    <name evidence="3" type="ORF">OXIME_001557</name>
</gene>
<accession>A0AAX4NIQ4</accession>
<keyword evidence="4" id="KW-1185">Reference proteome</keyword>
<dbReference type="AlphaFoldDB" id="A0AAX4NIQ4"/>